<dbReference type="RefSeq" id="WP_143653195.1">
    <property type="nucleotide sequence ID" value="NZ_FZOD01000010.1"/>
</dbReference>
<keyword evidence="2" id="KW-0472">Membrane</keyword>
<sequence>MADINGTQDATQTPEQPVSTRSGPLRLVLWTVLVISGVLNVVTSITVANIFVGMGFGLVALACIVALVVQHFKHRR</sequence>
<organism evidence="3 4">
    <name type="scientific">Streptosporangium subroseum</name>
    <dbReference type="NCBI Taxonomy" id="106412"/>
    <lineage>
        <taxon>Bacteria</taxon>
        <taxon>Bacillati</taxon>
        <taxon>Actinomycetota</taxon>
        <taxon>Actinomycetes</taxon>
        <taxon>Streptosporangiales</taxon>
        <taxon>Streptosporangiaceae</taxon>
        <taxon>Streptosporangium</taxon>
    </lineage>
</organism>
<dbReference type="Proteomes" id="UP000198282">
    <property type="component" value="Unassembled WGS sequence"/>
</dbReference>
<proteinExistence type="predicted"/>
<reference evidence="3 4" key="1">
    <citation type="submission" date="2017-06" db="EMBL/GenBank/DDBJ databases">
        <authorList>
            <person name="Kim H.J."/>
            <person name="Triplett B.A."/>
        </authorList>
    </citation>
    <scope>NUCLEOTIDE SEQUENCE [LARGE SCALE GENOMIC DNA]</scope>
    <source>
        <strain evidence="3 4">CGMCC 4.2132</strain>
    </source>
</reference>
<evidence type="ECO:0000313" key="3">
    <source>
        <dbReference type="EMBL" id="SNS47500.1"/>
    </source>
</evidence>
<evidence type="ECO:0000313" key="4">
    <source>
        <dbReference type="Proteomes" id="UP000198282"/>
    </source>
</evidence>
<keyword evidence="2" id="KW-0812">Transmembrane</keyword>
<keyword evidence="2" id="KW-1133">Transmembrane helix</keyword>
<name>A0A239ERX5_9ACTN</name>
<feature type="transmembrane region" description="Helical" evidence="2">
    <location>
        <begin position="51"/>
        <end position="69"/>
    </location>
</feature>
<dbReference type="AlphaFoldDB" id="A0A239ERX5"/>
<feature type="region of interest" description="Disordered" evidence="1">
    <location>
        <begin position="1"/>
        <end position="20"/>
    </location>
</feature>
<accession>A0A239ERX5</accession>
<evidence type="ECO:0000256" key="1">
    <source>
        <dbReference type="SAM" id="MobiDB-lite"/>
    </source>
</evidence>
<evidence type="ECO:0000256" key="2">
    <source>
        <dbReference type="SAM" id="Phobius"/>
    </source>
</evidence>
<protein>
    <submittedName>
        <fullName evidence="3">Uncharacterized protein</fullName>
    </submittedName>
</protein>
<feature type="transmembrane region" description="Helical" evidence="2">
    <location>
        <begin position="27"/>
        <end position="45"/>
    </location>
</feature>
<dbReference type="EMBL" id="FZOD01000010">
    <property type="protein sequence ID" value="SNS47500.1"/>
    <property type="molecule type" value="Genomic_DNA"/>
</dbReference>
<keyword evidence="4" id="KW-1185">Reference proteome</keyword>
<gene>
    <name evidence="3" type="ORF">SAMN05216276_101041</name>
</gene>